<proteinExistence type="inferred from homology"/>
<sequence>MSVCLSLLLLLVQFSSIVCFVFDDVLHQYATYGQSLVLIGGNQADDNAEIYNTIVQMAGGTGVAKIGLIHAASADPQDSFNFYHDIFVNRYGASEANFIPIDVNHTSANSDPNVIQLIRRQTGFFFGGGDQHRVTQSLLLPDGNPSPALVAIREMKRKGAVIAGTSAGTTCQTDRVMIMVNRWTHRWTVTEINHFHINVYGVSWDALKDGAHETENSQHPDDLIYQRIGGIGLFHGYIMDSHFSQRGRQGRMIRLLWDTRKQSLGSNFAFGVDEDTALVVTHDGTNQASGKVIGSSGVTLLDISKATSTSSRYFSIHGVSASYLTNGDQINLHTRAITTAPNKTSLAGHEMYAHALTSTDIFAHWDSDSDQKPEFVRVATSIYDNRNEQFTYGTTNETNPRFNVTMSVIGHDSVGWVERKPSHKNDLISFANLEISIDEA</sequence>
<evidence type="ECO:0000313" key="7">
    <source>
        <dbReference type="Proteomes" id="UP001634394"/>
    </source>
</evidence>
<keyword evidence="4" id="KW-0720">Serine protease</keyword>
<comment type="similarity">
    <text evidence="1">Belongs to the peptidase S51 family.</text>
</comment>
<dbReference type="Gene3D" id="3.40.50.880">
    <property type="match status" value="1"/>
</dbReference>
<evidence type="ECO:0000256" key="4">
    <source>
        <dbReference type="ARBA" id="ARBA00022825"/>
    </source>
</evidence>
<dbReference type="EMBL" id="JBJQND010000004">
    <property type="protein sequence ID" value="KAL3878406.1"/>
    <property type="molecule type" value="Genomic_DNA"/>
</dbReference>
<dbReference type="GO" id="GO:0006508">
    <property type="term" value="P:proteolysis"/>
    <property type="evidence" value="ECO:0007669"/>
    <property type="project" value="UniProtKB-KW"/>
</dbReference>
<comment type="caution">
    <text evidence="6">The sequence shown here is derived from an EMBL/GenBank/DDBJ whole genome shotgun (WGS) entry which is preliminary data.</text>
</comment>
<dbReference type="InterPro" id="IPR029062">
    <property type="entry name" value="Class_I_gatase-like"/>
</dbReference>
<dbReference type="PANTHER" id="PTHR36175:SF1">
    <property type="entry name" value="CYANOPHYCINASE"/>
    <property type="match status" value="1"/>
</dbReference>
<dbReference type="PANTHER" id="PTHR36175">
    <property type="entry name" value="CYANOPHYCINASE"/>
    <property type="match status" value="1"/>
</dbReference>
<dbReference type="AlphaFoldDB" id="A0ABD3WWR1"/>
<protein>
    <recommendedName>
        <fullName evidence="8">Cyanophycinase</fullName>
    </recommendedName>
</protein>
<dbReference type="CDD" id="cd03145">
    <property type="entry name" value="GAT1_cyanophycinase"/>
    <property type="match status" value="1"/>
</dbReference>
<dbReference type="InterPro" id="IPR005320">
    <property type="entry name" value="Peptidase_S51"/>
</dbReference>
<accession>A0ABD3WWR1</accession>
<dbReference type="SUPFAM" id="SSF52317">
    <property type="entry name" value="Class I glutamine amidotransferase-like"/>
    <property type="match status" value="1"/>
</dbReference>
<reference evidence="6 7" key="1">
    <citation type="submission" date="2024-11" db="EMBL/GenBank/DDBJ databases">
        <title>Chromosome-level genome assembly of the freshwater bivalve Anodonta woodiana.</title>
        <authorList>
            <person name="Chen X."/>
        </authorList>
    </citation>
    <scope>NUCLEOTIDE SEQUENCE [LARGE SCALE GENOMIC DNA]</scope>
    <source>
        <strain evidence="6">MN2024</strain>
        <tissue evidence="6">Gills</tissue>
    </source>
</reference>
<evidence type="ECO:0000256" key="5">
    <source>
        <dbReference type="SAM" id="SignalP"/>
    </source>
</evidence>
<feature type="signal peptide" evidence="5">
    <location>
        <begin position="1"/>
        <end position="19"/>
    </location>
</feature>
<evidence type="ECO:0000256" key="1">
    <source>
        <dbReference type="ARBA" id="ARBA00006534"/>
    </source>
</evidence>
<feature type="chain" id="PRO_5044865154" description="Cyanophycinase" evidence="5">
    <location>
        <begin position="20"/>
        <end position="440"/>
    </location>
</feature>
<dbReference type="Proteomes" id="UP001634394">
    <property type="component" value="Unassembled WGS sequence"/>
</dbReference>
<keyword evidence="3" id="KW-0378">Hydrolase</keyword>
<gene>
    <name evidence="6" type="ORF">ACJMK2_030759</name>
</gene>
<name>A0ABD3WWR1_SINWO</name>
<keyword evidence="2" id="KW-0645">Protease</keyword>
<evidence type="ECO:0008006" key="8">
    <source>
        <dbReference type="Google" id="ProtNLM"/>
    </source>
</evidence>
<organism evidence="6 7">
    <name type="scientific">Sinanodonta woodiana</name>
    <name type="common">Chinese pond mussel</name>
    <name type="synonym">Anodonta woodiana</name>
    <dbReference type="NCBI Taxonomy" id="1069815"/>
    <lineage>
        <taxon>Eukaryota</taxon>
        <taxon>Metazoa</taxon>
        <taxon>Spiralia</taxon>
        <taxon>Lophotrochozoa</taxon>
        <taxon>Mollusca</taxon>
        <taxon>Bivalvia</taxon>
        <taxon>Autobranchia</taxon>
        <taxon>Heteroconchia</taxon>
        <taxon>Palaeoheterodonta</taxon>
        <taxon>Unionida</taxon>
        <taxon>Unionoidea</taxon>
        <taxon>Unionidae</taxon>
        <taxon>Unioninae</taxon>
        <taxon>Sinanodonta</taxon>
    </lineage>
</organism>
<keyword evidence="5" id="KW-0732">Signal</keyword>
<keyword evidence="7" id="KW-1185">Reference proteome</keyword>
<dbReference type="GO" id="GO:0008236">
    <property type="term" value="F:serine-type peptidase activity"/>
    <property type="evidence" value="ECO:0007669"/>
    <property type="project" value="UniProtKB-KW"/>
</dbReference>
<evidence type="ECO:0000313" key="6">
    <source>
        <dbReference type="EMBL" id="KAL3878406.1"/>
    </source>
</evidence>
<evidence type="ECO:0000256" key="3">
    <source>
        <dbReference type="ARBA" id="ARBA00022801"/>
    </source>
</evidence>
<dbReference type="Pfam" id="PF03575">
    <property type="entry name" value="Peptidase_S51"/>
    <property type="match status" value="1"/>
</dbReference>
<evidence type="ECO:0000256" key="2">
    <source>
        <dbReference type="ARBA" id="ARBA00022670"/>
    </source>
</evidence>